<dbReference type="AlphaFoldDB" id="A0A2P6QR21"/>
<sequence length="66" mass="7501">MDYSNLYIFLSTLLAIFTTTTTTLAFIFPAYKSKSHEKSVNLPPSSFGWPIIGENFAFLHDDHDNL</sequence>
<gene>
    <name evidence="2" type="ORF">RchiOBHm_Chr4g0393761</name>
</gene>
<evidence type="ECO:0000313" key="3">
    <source>
        <dbReference type="Proteomes" id="UP000238479"/>
    </source>
</evidence>
<comment type="caution">
    <text evidence="2">The sequence shown here is derived from an EMBL/GenBank/DDBJ whole genome shotgun (WGS) entry which is preliminary data.</text>
</comment>
<keyword evidence="3" id="KW-1185">Reference proteome</keyword>
<protein>
    <submittedName>
        <fullName evidence="2">Uncharacterized protein</fullName>
    </submittedName>
</protein>
<evidence type="ECO:0000313" key="2">
    <source>
        <dbReference type="EMBL" id="PRQ36630.1"/>
    </source>
</evidence>
<dbReference type="Proteomes" id="UP000238479">
    <property type="component" value="Chromosome 4"/>
</dbReference>
<keyword evidence="1" id="KW-0472">Membrane</keyword>
<keyword evidence="1" id="KW-1133">Transmembrane helix</keyword>
<dbReference type="Gramene" id="PRQ36630">
    <property type="protein sequence ID" value="PRQ36630"/>
    <property type="gene ID" value="RchiOBHm_Chr4g0393761"/>
</dbReference>
<proteinExistence type="predicted"/>
<organism evidence="2 3">
    <name type="scientific">Rosa chinensis</name>
    <name type="common">China rose</name>
    <dbReference type="NCBI Taxonomy" id="74649"/>
    <lineage>
        <taxon>Eukaryota</taxon>
        <taxon>Viridiplantae</taxon>
        <taxon>Streptophyta</taxon>
        <taxon>Embryophyta</taxon>
        <taxon>Tracheophyta</taxon>
        <taxon>Spermatophyta</taxon>
        <taxon>Magnoliopsida</taxon>
        <taxon>eudicotyledons</taxon>
        <taxon>Gunneridae</taxon>
        <taxon>Pentapetalae</taxon>
        <taxon>rosids</taxon>
        <taxon>fabids</taxon>
        <taxon>Rosales</taxon>
        <taxon>Rosaceae</taxon>
        <taxon>Rosoideae</taxon>
        <taxon>Rosoideae incertae sedis</taxon>
        <taxon>Rosa</taxon>
    </lineage>
</organism>
<keyword evidence="1" id="KW-0812">Transmembrane</keyword>
<feature type="transmembrane region" description="Helical" evidence="1">
    <location>
        <begin position="6"/>
        <end position="28"/>
    </location>
</feature>
<dbReference type="EMBL" id="PDCK01000042">
    <property type="protein sequence ID" value="PRQ36630.1"/>
    <property type="molecule type" value="Genomic_DNA"/>
</dbReference>
<evidence type="ECO:0000256" key="1">
    <source>
        <dbReference type="SAM" id="Phobius"/>
    </source>
</evidence>
<accession>A0A2P6QR21</accession>
<name>A0A2P6QR21_ROSCH</name>
<reference evidence="2 3" key="1">
    <citation type="journal article" date="2018" name="Nat. Genet.">
        <title>The Rosa genome provides new insights in the design of modern roses.</title>
        <authorList>
            <person name="Bendahmane M."/>
        </authorList>
    </citation>
    <scope>NUCLEOTIDE SEQUENCE [LARGE SCALE GENOMIC DNA]</scope>
    <source>
        <strain evidence="3">cv. Old Blush</strain>
    </source>
</reference>